<evidence type="ECO:0000313" key="2">
    <source>
        <dbReference type="EMBL" id="MTH30434.1"/>
    </source>
</evidence>
<dbReference type="AlphaFoldDB" id="A0A7K1GQF5"/>
<evidence type="ECO:0000256" key="1">
    <source>
        <dbReference type="SAM" id="SignalP"/>
    </source>
</evidence>
<organism evidence="2 3">
    <name type="scientific">Myroides pelagicus</name>
    <dbReference type="NCBI Taxonomy" id="270914"/>
    <lineage>
        <taxon>Bacteria</taxon>
        <taxon>Pseudomonadati</taxon>
        <taxon>Bacteroidota</taxon>
        <taxon>Flavobacteriia</taxon>
        <taxon>Flavobacteriales</taxon>
        <taxon>Flavobacteriaceae</taxon>
        <taxon>Myroides</taxon>
    </lineage>
</organism>
<keyword evidence="3" id="KW-1185">Reference proteome</keyword>
<dbReference type="OrthoDB" id="1440535at2"/>
<dbReference type="EMBL" id="WMJY01000026">
    <property type="protein sequence ID" value="MTH30434.1"/>
    <property type="molecule type" value="Genomic_DNA"/>
</dbReference>
<feature type="chain" id="PRO_5029522789" evidence="1">
    <location>
        <begin position="20"/>
        <end position="202"/>
    </location>
</feature>
<comment type="caution">
    <text evidence="2">The sequence shown here is derived from an EMBL/GenBank/DDBJ whole genome shotgun (WGS) entry which is preliminary data.</text>
</comment>
<protein>
    <submittedName>
        <fullName evidence="2">Uncharacterized protein</fullName>
    </submittedName>
</protein>
<reference evidence="2 3" key="1">
    <citation type="journal article" date="2006" name="Int. J. Syst. Evol. Microbiol.">
        <title>Myroides pelagicus sp. nov., isolated from seawater in Thailand.</title>
        <authorList>
            <person name="Yoon J."/>
            <person name="Maneerat S."/>
            <person name="Kawai F."/>
            <person name="Yokota A."/>
        </authorList>
    </citation>
    <scope>NUCLEOTIDE SEQUENCE [LARGE SCALE GENOMIC DNA]</scope>
    <source>
        <strain evidence="2 3">SM1T</strain>
    </source>
</reference>
<name>A0A7K1GQF5_9FLAO</name>
<gene>
    <name evidence="2" type="ORF">GJV77_11055</name>
</gene>
<sequence>MNKIIVLILVLVATTTSQAQVFSEKIGKLMELVTAQDVDTLAVKELAKTMLPKDKEFNESVMNYSLYDRLEGDMLYYTTYKTAEEDRMSIEKLKMDNKPYYSIRFLIHSSYIYDASGNVIYDLPDYEYNASYEEVKNYCSRAMSYKNGKGNQEDAPLLSCIYTNPTSGRSLMYWVVFEKPVGDKKGNVIKEFKIQDVELWKK</sequence>
<proteinExistence type="predicted"/>
<feature type="signal peptide" evidence="1">
    <location>
        <begin position="1"/>
        <end position="19"/>
    </location>
</feature>
<dbReference type="Proteomes" id="UP000488936">
    <property type="component" value="Unassembled WGS sequence"/>
</dbReference>
<dbReference type="RefSeq" id="WP_155036419.1">
    <property type="nucleotide sequence ID" value="NZ_JAYMMG010000011.1"/>
</dbReference>
<accession>A0A7K1GQF5</accession>
<keyword evidence="1" id="KW-0732">Signal</keyword>
<evidence type="ECO:0000313" key="3">
    <source>
        <dbReference type="Proteomes" id="UP000488936"/>
    </source>
</evidence>